<dbReference type="STRING" id="29760.D7U1J9"/>
<dbReference type="HOGENOM" id="CLU_2403997_0_0_1"/>
<dbReference type="eggNOG" id="KOG1771">
    <property type="taxonomic scope" value="Eukaryota"/>
</dbReference>
<protein>
    <submittedName>
        <fullName evidence="1">Uncharacterized protein</fullName>
    </submittedName>
</protein>
<reference evidence="2" key="1">
    <citation type="journal article" date="2007" name="Nature">
        <title>The grapevine genome sequence suggests ancestral hexaploidization in major angiosperm phyla.</title>
        <authorList>
            <consortium name="The French-Italian Public Consortium for Grapevine Genome Characterization."/>
            <person name="Jaillon O."/>
            <person name="Aury J.-M."/>
            <person name="Noel B."/>
            <person name="Policriti A."/>
            <person name="Clepet C."/>
            <person name="Casagrande A."/>
            <person name="Choisne N."/>
            <person name="Aubourg S."/>
            <person name="Vitulo N."/>
            <person name="Jubin C."/>
            <person name="Vezzi A."/>
            <person name="Legeai F."/>
            <person name="Hugueney P."/>
            <person name="Dasilva C."/>
            <person name="Horner D."/>
            <person name="Mica E."/>
            <person name="Jublot D."/>
            <person name="Poulain J."/>
            <person name="Bruyere C."/>
            <person name="Billault A."/>
            <person name="Segurens B."/>
            <person name="Gouyvenoux M."/>
            <person name="Ugarte E."/>
            <person name="Cattonaro F."/>
            <person name="Anthouard V."/>
            <person name="Vico V."/>
            <person name="Del Fabbro C."/>
            <person name="Alaux M."/>
            <person name="Di Gaspero G."/>
            <person name="Dumas V."/>
            <person name="Felice N."/>
            <person name="Paillard S."/>
            <person name="Juman I."/>
            <person name="Moroldo M."/>
            <person name="Scalabrin S."/>
            <person name="Canaguier A."/>
            <person name="Le Clainche I."/>
            <person name="Malacrida G."/>
            <person name="Durand E."/>
            <person name="Pesole G."/>
            <person name="Laucou V."/>
            <person name="Chatelet P."/>
            <person name="Merdinoglu D."/>
            <person name="Delledonne M."/>
            <person name="Pezzotti M."/>
            <person name="Lecharny A."/>
            <person name="Scarpelli C."/>
            <person name="Artiguenave F."/>
            <person name="Pe M.E."/>
            <person name="Valle G."/>
            <person name="Morgante M."/>
            <person name="Caboche M."/>
            <person name="Adam-Blondon A.-F."/>
            <person name="Weissenbach J."/>
            <person name="Quetier F."/>
            <person name="Wincker P."/>
        </authorList>
    </citation>
    <scope>NUCLEOTIDE SEQUENCE [LARGE SCALE GENOMIC DNA]</scope>
    <source>
        <strain evidence="2">cv. Pinot noir / PN40024</strain>
    </source>
</reference>
<dbReference type="InParanoid" id="D7U1J9"/>
<organism evidence="1 2">
    <name type="scientific">Vitis vinifera</name>
    <name type="common">Grape</name>
    <dbReference type="NCBI Taxonomy" id="29760"/>
    <lineage>
        <taxon>Eukaryota</taxon>
        <taxon>Viridiplantae</taxon>
        <taxon>Streptophyta</taxon>
        <taxon>Embryophyta</taxon>
        <taxon>Tracheophyta</taxon>
        <taxon>Spermatophyta</taxon>
        <taxon>Magnoliopsida</taxon>
        <taxon>eudicotyledons</taxon>
        <taxon>Gunneridae</taxon>
        <taxon>Pentapetalae</taxon>
        <taxon>rosids</taxon>
        <taxon>Vitales</taxon>
        <taxon>Vitaceae</taxon>
        <taxon>Viteae</taxon>
        <taxon>Vitis</taxon>
    </lineage>
</organism>
<gene>
    <name evidence="1" type="ordered locus">VIT_11s0037g01250</name>
</gene>
<keyword evidence="2" id="KW-1185">Reference proteome</keyword>
<evidence type="ECO:0000313" key="1">
    <source>
        <dbReference type="EMBL" id="CBI36615.3"/>
    </source>
</evidence>
<dbReference type="AlphaFoldDB" id="D7U1J9"/>
<dbReference type="EMBL" id="FN596499">
    <property type="protein sequence ID" value="CBI36615.3"/>
    <property type="molecule type" value="Genomic_DNA"/>
</dbReference>
<dbReference type="OMA" id="YHSTPYY"/>
<proteinExistence type="predicted"/>
<dbReference type="Proteomes" id="UP000009183">
    <property type="component" value="Chromosome 11"/>
</dbReference>
<accession>D7U1J9</accession>
<dbReference type="PaxDb" id="29760-VIT_11s0037g01250.t01"/>
<dbReference type="OrthoDB" id="1403645at2759"/>
<name>D7U1J9_VITVI</name>
<sequence>MPYHSTPYYSTLHHVLPMRFLDCSLSEEKGTLDESDRFMMDPASFASEFSINWSLPSHIVMFDSKERSLREFLVSHSFKDIRRFFHAHLKGGP</sequence>
<evidence type="ECO:0000313" key="2">
    <source>
        <dbReference type="Proteomes" id="UP000009183"/>
    </source>
</evidence>